<dbReference type="PROSITE" id="PS51645">
    <property type="entry name" value="PHR_CRY_ALPHA_BETA"/>
    <property type="match status" value="1"/>
</dbReference>
<dbReference type="Proteomes" id="UP000317039">
    <property type="component" value="Chromosome"/>
</dbReference>
<dbReference type="SUPFAM" id="SSF52425">
    <property type="entry name" value="Cryptochrome/photolyase, N-terminal domain"/>
    <property type="match status" value="1"/>
</dbReference>
<sequence length="440" mass="48924">MAASIALFTRDLRMRDNPALAAACREGTEVVPLFVVDEAILSRTAAPNRLRFLRAALTELDTELRSRGGRLIVRHGRVVDEVERVAAEVGARTVHIAEDVSRYSRDRENALWERLSAGGRRLRTHAASITAVDPAEVKPDTGRGHYAVFTPYFRRWLETPMRAPLPAPDTLTVPDIASDPIPDPADLCEQPGSPELRVGGEITGRELLAHWLSGPVERYADSKDLLAVEGTSGLSPYLHFGCLSAAEVVYRTDASTPGGHAFVRQVAWRDFHHQVLADRTEVAHVDYRSESRTWVDDRTGLAAWRAGRTGYPVVDAAMRQLLAQGWMPGRARLIVASFLSKTLRVDWRAGAAHFERWLVDADLANNRLNWQWAAGTGTDTRSSRVLNPLLQSERYDPDGDYVRRWLPELADLPGGEVHRPWRAGVPASVYPAPIVEFRGM</sequence>
<dbReference type="AlphaFoldDB" id="A0A516NM24"/>
<protein>
    <submittedName>
        <fullName evidence="8">Deoxyribodipyrimidine photo-lyase</fullName>
    </submittedName>
</protein>
<keyword evidence="1 4" id="KW-0285">Flavoprotein</keyword>
<dbReference type="PANTHER" id="PTHR11455:SF9">
    <property type="entry name" value="CRYPTOCHROME CIRCADIAN CLOCK 5 ISOFORM X1"/>
    <property type="match status" value="1"/>
</dbReference>
<dbReference type="InterPro" id="IPR018394">
    <property type="entry name" value="DNA_photolyase_1_CS_C"/>
</dbReference>
<dbReference type="InterPro" id="IPR036155">
    <property type="entry name" value="Crypto/Photolyase_N_sf"/>
</dbReference>
<feature type="site" description="Electron transfer via tryptophanyl radical" evidence="5">
    <location>
        <position position="370"/>
    </location>
</feature>
<dbReference type="KEGG" id="nod:FOH10_15825"/>
<evidence type="ECO:0000313" key="9">
    <source>
        <dbReference type="Proteomes" id="UP000317039"/>
    </source>
</evidence>
<dbReference type="RefSeq" id="WP_143981292.1">
    <property type="nucleotide sequence ID" value="NZ_CP041695.1"/>
</dbReference>
<evidence type="ECO:0000256" key="2">
    <source>
        <dbReference type="ARBA" id="ARBA00022827"/>
    </source>
</evidence>
<dbReference type="PROSITE" id="PS00394">
    <property type="entry name" value="DNA_PHOTOLYASES_1_1"/>
    <property type="match status" value="1"/>
</dbReference>
<organism evidence="8 9">
    <name type="scientific">Nocardia otitidiscaviarum</name>
    <dbReference type="NCBI Taxonomy" id="1823"/>
    <lineage>
        <taxon>Bacteria</taxon>
        <taxon>Bacillati</taxon>
        <taxon>Actinomycetota</taxon>
        <taxon>Actinomycetes</taxon>
        <taxon>Mycobacteriales</taxon>
        <taxon>Nocardiaceae</taxon>
        <taxon>Nocardia</taxon>
    </lineage>
</organism>
<dbReference type="InterPro" id="IPR005101">
    <property type="entry name" value="Cryptochr/Photolyase_FAD-bd"/>
</dbReference>
<dbReference type="PANTHER" id="PTHR11455">
    <property type="entry name" value="CRYPTOCHROME"/>
    <property type="match status" value="1"/>
</dbReference>
<evidence type="ECO:0000256" key="1">
    <source>
        <dbReference type="ARBA" id="ARBA00022630"/>
    </source>
</evidence>
<accession>A0A516NM24</accession>
<comment type="cofactor">
    <cofactor evidence="4">
        <name>FAD</name>
        <dbReference type="ChEBI" id="CHEBI:57692"/>
    </cofactor>
    <text evidence="4">Binds 1 FAD per subunit.</text>
</comment>
<evidence type="ECO:0000259" key="7">
    <source>
        <dbReference type="PROSITE" id="PS51645"/>
    </source>
</evidence>
<feature type="binding site" evidence="4">
    <location>
        <position position="219"/>
    </location>
    <ligand>
        <name>FAD</name>
        <dbReference type="ChEBI" id="CHEBI:57692"/>
    </ligand>
</feature>
<feature type="binding site" evidence="4">
    <location>
        <begin position="231"/>
        <end position="235"/>
    </location>
    <ligand>
        <name>FAD</name>
        <dbReference type="ChEBI" id="CHEBI:57692"/>
    </ligand>
</feature>
<evidence type="ECO:0000256" key="5">
    <source>
        <dbReference type="PIRSR" id="PIRSR602081-2"/>
    </source>
</evidence>
<dbReference type="Gene3D" id="1.25.40.80">
    <property type="match status" value="1"/>
</dbReference>
<comment type="similarity">
    <text evidence="6">Belongs to the DNA photolyase family.</text>
</comment>
<evidence type="ECO:0000313" key="8">
    <source>
        <dbReference type="EMBL" id="QDP79954.1"/>
    </source>
</evidence>
<dbReference type="GO" id="GO:0006950">
    <property type="term" value="P:response to stress"/>
    <property type="evidence" value="ECO:0007669"/>
    <property type="project" value="UniProtKB-ARBA"/>
</dbReference>
<dbReference type="GeneID" id="80333845"/>
<feature type="binding site" evidence="4">
    <location>
        <begin position="360"/>
        <end position="362"/>
    </location>
    <ligand>
        <name>FAD</name>
        <dbReference type="ChEBI" id="CHEBI:57692"/>
    </ligand>
</feature>
<dbReference type="Pfam" id="PF00875">
    <property type="entry name" value="DNA_photolyase"/>
    <property type="match status" value="1"/>
</dbReference>
<evidence type="ECO:0000256" key="4">
    <source>
        <dbReference type="PIRSR" id="PIRSR602081-1"/>
    </source>
</evidence>
<name>A0A516NM24_9NOCA</name>
<keyword evidence="8" id="KW-0456">Lyase</keyword>
<dbReference type="GO" id="GO:0006139">
    <property type="term" value="P:nucleobase-containing compound metabolic process"/>
    <property type="evidence" value="ECO:0007669"/>
    <property type="project" value="UniProtKB-ARBA"/>
</dbReference>
<dbReference type="GO" id="GO:0009416">
    <property type="term" value="P:response to light stimulus"/>
    <property type="evidence" value="ECO:0007669"/>
    <property type="project" value="TreeGrafter"/>
</dbReference>
<feature type="domain" description="Photolyase/cryptochrome alpha/beta" evidence="7">
    <location>
        <begin position="2"/>
        <end position="130"/>
    </location>
</feature>
<evidence type="ECO:0000256" key="6">
    <source>
        <dbReference type="RuleBase" id="RU004182"/>
    </source>
</evidence>
<dbReference type="Gene3D" id="1.10.579.10">
    <property type="entry name" value="DNA Cyclobutane Dipyrimidine Photolyase, subunit A, domain 3"/>
    <property type="match status" value="1"/>
</dbReference>
<feature type="site" description="Electron transfer via tryptophanyl radical" evidence="5">
    <location>
        <position position="347"/>
    </location>
</feature>
<dbReference type="Pfam" id="PF03441">
    <property type="entry name" value="FAD_binding_7"/>
    <property type="match status" value="1"/>
</dbReference>
<evidence type="ECO:0000256" key="3">
    <source>
        <dbReference type="ARBA" id="ARBA00022991"/>
    </source>
</evidence>
<feature type="site" description="Electron transfer via tryptophanyl radical" evidence="5">
    <location>
        <position position="294"/>
    </location>
</feature>
<dbReference type="PRINTS" id="PR00147">
    <property type="entry name" value="DNAPHOTLYASE"/>
</dbReference>
<proteinExistence type="inferred from homology"/>
<dbReference type="GO" id="GO:0003904">
    <property type="term" value="F:deoxyribodipyrimidine photo-lyase activity"/>
    <property type="evidence" value="ECO:0007669"/>
    <property type="project" value="TreeGrafter"/>
</dbReference>
<dbReference type="Gene3D" id="3.40.50.620">
    <property type="entry name" value="HUPs"/>
    <property type="match status" value="1"/>
</dbReference>
<dbReference type="GO" id="GO:0003677">
    <property type="term" value="F:DNA binding"/>
    <property type="evidence" value="ECO:0007669"/>
    <property type="project" value="TreeGrafter"/>
</dbReference>
<gene>
    <name evidence="8" type="ORF">FOH10_15825</name>
</gene>
<reference evidence="8 9" key="1">
    <citation type="submission" date="2019-07" db="EMBL/GenBank/DDBJ databases">
        <title>Complete Genome Sequence and Methylome Analysis of Nocardia otitidis-caviarum NEB252.</title>
        <authorList>
            <person name="Fomenkov A."/>
            <person name="Anton B.P."/>
            <person name="Vincze T."/>
            <person name="Roberts R.J."/>
        </authorList>
    </citation>
    <scope>NUCLEOTIDE SEQUENCE [LARGE SCALE GENOMIC DNA]</scope>
    <source>
        <strain evidence="8 9">NEB252</strain>
    </source>
</reference>
<dbReference type="InterPro" id="IPR006050">
    <property type="entry name" value="DNA_photolyase_N"/>
</dbReference>
<dbReference type="GO" id="GO:0071949">
    <property type="term" value="F:FAD binding"/>
    <property type="evidence" value="ECO:0007669"/>
    <property type="project" value="TreeGrafter"/>
</dbReference>
<feature type="binding site" evidence="4">
    <location>
        <position position="262"/>
    </location>
    <ligand>
        <name>FAD</name>
        <dbReference type="ChEBI" id="CHEBI:57692"/>
    </ligand>
</feature>
<keyword evidence="2 4" id="KW-0274">FAD</keyword>
<keyword evidence="3 6" id="KW-0157">Chromophore</keyword>
<dbReference type="InterPro" id="IPR002081">
    <property type="entry name" value="Cryptochrome/DNA_photolyase_1"/>
</dbReference>
<dbReference type="InterPro" id="IPR036134">
    <property type="entry name" value="Crypto/Photolyase_FAD-like_sf"/>
</dbReference>
<dbReference type="EMBL" id="CP041695">
    <property type="protein sequence ID" value="QDP79954.1"/>
    <property type="molecule type" value="Genomic_DNA"/>
</dbReference>
<dbReference type="InterPro" id="IPR014729">
    <property type="entry name" value="Rossmann-like_a/b/a_fold"/>
</dbReference>
<dbReference type="SUPFAM" id="SSF48173">
    <property type="entry name" value="Cryptochrome/photolyase FAD-binding domain"/>
    <property type="match status" value="1"/>
</dbReference>